<accession>A0A0H3AFE5</accession>
<dbReference type="KEGG" id="vcr:VC395_1189"/>
<gene>
    <name evidence="2" type="ordered locus">VC0395_A0692</name>
    <name evidence="3" type="ordered locus">VC0395_A0745</name>
</gene>
<dbReference type="EMBL" id="CP000627">
    <property type="protein sequence ID" value="ABQ20061.1"/>
    <property type="molecule type" value="Genomic_DNA"/>
</dbReference>
<sequence length="439" mass="48033">MAFEDRLTASFRGVEFLLEEAEGNSGRRAIPHAYPKRESGWTEDNGKVLTNERITGRLVGDDYVQQLSALLEALNQVGPGELIHPWFGVRKVQVGPVSHRLVNRVDGTATVSFEVFEIGENLFPSSALDTAKKLEQEASNAQQAAEQAFEKAYDPSAIEGIGDMVDQFLDDLDEFTRGLPSLPSELREWTDRLQRAKDSVGKLLAYPGELAREVMGLLEDVKSVVKDPIRSLDVYNNVEQRWEGMRAELAVTGGLSRSIVSEDGRASSVPGIANPQKEAAVLANAESFKTLALRSAAVGKASAISQSDYTYSLIDQVEVIASLTGSERNAIFTGQQLKAIGYQLAARLAELAADAVEAGDSTLWRSLRALRQALLLDTRDRAEKLPQLSVYQPTTTVPVALVAWREAGDTEYRNAIVRRNGFANPAFILPSQNVEVISE</sequence>
<dbReference type="KEGG" id="vcr:VC395_1242"/>
<dbReference type="OrthoDB" id="378644at2"/>
<dbReference type="EMBL" id="CP000627">
    <property type="protein sequence ID" value="ABQ19544.1"/>
    <property type="molecule type" value="Genomic_DNA"/>
</dbReference>
<dbReference type="PATRIC" id="fig|345073.21.peg.1156"/>
<name>A0A0H3AFE5_VIBC3</name>
<proteinExistence type="predicted"/>
<dbReference type="KEGG" id="vco:VC0395_A0692"/>
<evidence type="ECO:0000313" key="3">
    <source>
        <dbReference type="EMBL" id="ABQ20061.1"/>
    </source>
</evidence>
<dbReference type="Pfam" id="PF07157">
    <property type="entry name" value="DNA_circ_N"/>
    <property type="match status" value="1"/>
</dbReference>
<reference evidence="2 4" key="1">
    <citation type="submission" date="2007-03" db="EMBL/GenBank/DDBJ databases">
        <authorList>
            <person name="Heidelberg J."/>
        </authorList>
    </citation>
    <scope>NUCLEOTIDE SEQUENCE [LARGE SCALE GENOMIC DNA]</scope>
    <source>
        <strain evidence="4">ATCC 39541 / Classical Ogawa 395 / O395</strain>
        <strain evidence="2">O395</strain>
    </source>
</reference>
<dbReference type="Proteomes" id="UP000000249">
    <property type="component" value="Chromosome 1"/>
</dbReference>
<protein>
    <submittedName>
        <fullName evidence="2">DNA circulation protein</fullName>
    </submittedName>
</protein>
<dbReference type="RefSeq" id="WP_000863378.1">
    <property type="nucleotide sequence ID" value="NC_009457.1"/>
</dbReference>
<evidence type="ECO:0000259" key="1">
    <source>
        <dbReference type="Pfam" id="PF07157"/>
    </source>
</evidence>
<organism evidence="2 4">
    <name type="scientific">Vibrio cholerae serotype O1 (strain ATCC 39541 / Classical Ogawa 395 / O395)</name>
    <dbReference type="NCBI Taxonomy" id="345073"/>
    <lineage>
        <taxon>Bacteria</taxon>
        <taxon>Pseudomonadati</taxon>
        <taxon>Pseudomonadota</taxon>
        <taxon>Gammaproteobacteria</taxon>
        <taxon>Vibrionales</taxon>
        <taxon>Vibrionaceae</taxon>
        <taxon>Vibrio</taxon>
    </lineage>
</organism>
<evidence type="ECO:0000313" key="2">
    <source>
        <dbReference type="EMBL" id="ABQ19544.1"/>
    </source>
</evidence>
<dbReference type="eggNOG" id="COG4228">
    <property type="taxonomic scope" value="Bacteria"/>
</dbReference>
<dbReference type="AlphaFoldDB" id="A0A0H3AFE5"/>
<feature type="domain" description="DNA circulation N-terminal" evidence="1">
    <location>
        <begin position="7"/>
        <end position="91"/>
    </location>
</feature>
<dbReference type="KEGG" id="vco:VC0395_A0745"/>
<evidence type="ECO:0000313" key="4">
    <source>
        <dbReference type="Proteomes" id="UP000000249"/>
    </source>
</evidence>
<dbReference type="InterPro" id="IPR009826">
    <property type="entry name" value="DNA_circ_N"/>
</dbReference>